<dbReference type="EMBL" id="QOPE01000002">
    <property type="protein sequence ID" value="RCL42632.1"/>
    <property type="molecule type" value="Genomic_DNA"/>
</dbReference>
<dbReference type="AlphaFoldDB" id="A0A368C0P9"/>
<sequence length="98" mass="11786">MYEFPLSKRIENQIKAYFTNLEKIDLTLTIDENIKIFVIDENNVDPPSIEIKQVKENYELHFWDGYSQSEVIENLKEKEITKSLRRFLKKINKYLDVS</sequence>
<accession>A0A368C0P9</accession>
<protein>
    <submittedName>
        <fullName evidence="1">Uncharacterized protein</fullName>
    </submittedName>
</protein>
<dbReference type="Proteomes" id="UP000253307">
    <property type="component" value="Unassembled WGS sequence"/>
</dbReference>
<evidence type="ECO:0000313" key="1">
    <source>
        <dbReference type="EMBL" id="RCL42632.1"/>
    </source>
</evidence>
<evidence type="ECO:0000313" key="2">
    <source>
        <dbReference type="Proteomes" id="UP000253307"/>
    </source>
</evidence>
<proteinExistence type="predicted"/>
<organism evidence="1 2">
    <name type="scientific">SAR86 cluster bacterium</name>
    <dbReference type="NCBI Taxonomy" id="2030880"/>
    <lineage>
        <taxon>Bacteria</taxon>
        <taxon>Pseudomonadati</taxon>
        <taxon>Pseudomonadota</taxon>
        <taxon>Gammaproteobacteria</taxon>
        <taxon>SAR86 cluster</taxon>
    </lineage>
</organism>
<gene>
    <name evidence="1" type="ORF">DBW96_00485</name>
</gene>
<reference evidence="1 2" key="1">
    <citation type="journal article" date="2018" name="Microbiome">
        <title>Fine metagenomic profile of the Mediterranean stratified and mixed water columns revealed by assembly and recruitment.</title>
        <authorList>
            <person name="Haro-Moreno J.M."/>
            <person name="Lopez-Perez M."/>
            <person name="De La Torre J.R."/>
            <person name="Picazo A."/>
            <person name="Camacho A."/>
            <person name="Rodriguez-Valera F."/>
        </authorList>
    </citation>
    <scope>NUCLEOTIDE SEQUENCE [LARGE SCALE GENOMIC DNA]</scope>
    <source>
        <strain evidence="1">MED-G82</strain>
    </source>
</reference>
<comment type="caution">
    <text evidence="1">The sequence shown here is derived from an EMBL/GenBank/DDBJ whole genome shotgun (WGS) entry which is preliminary data.</text>
</comment>
<name>A0A368C0P9_9GAMM</name>